<accession>A0A8T1VG71</accession>
<comment type="function">
    <text evidence="5">Effector that suppresses plant defense responses during pathogen infection.</text>
</comment>
<proteinExistence type="inferred from homology"/>
<evidence type="ECO:0000313" key="7">
    <source>
        <dbReference type="EMBL" id="KAG7380252.1"/>
    </source>
</evidence>
<dbReference type="AlphaFoldDB" id="A0A8T1VG71"/>
<feature type="region of interest" description="Disordered" evidence="6">
    <location>
        <begin position="19"/>
        <end position="96"/>
    </location>
</feature>
<dbReference type="OrthoDB" id="107112at2759"/>
<keyword evidence="3 5" id="KW-0964">Secreted</keyword>
<feature type="chain" id="PRO_5035745117" description="RxLR effector protein" evidence="5">
    <location>
        <begin position="20"/>
        <end position="242"/>
    </location>
</feature>
<keyword evidence="8" id="KW-1185">Reference proteome</keyword>
<evidence type="ECO:0000256" key="6">
    <source>
        <dbReference type="SAM" id="MobiDB-lite"/>
    </source>
</evidence>
<sequence length="242" mass="26560">MRLLQTAFVVTTALSGVKAASSLTDSTQAQLSTPTPAPWSSTITIGRNDGGGKRRLRVAEPADQDDHPTASMVETPGPSNDSSASRAPASDDEERGITKLRSSVTKLLKSKKITTPITNLLTGNKHQKSQAKLRALLLRSLPPEQASKLIFLKMPKNVPAKLPPTLPTGCKGYNFKIPGVSNAIIRLRMEVWFYYRIPPTYAFKQLGLVGKGSGKVLHAQANYKYFKSYFNAWYEAQKHLSF</sequence>
<organism evidence="7 8">
    <name type="scientific">Phytophthora pseudosyringae</name>
    <dbReference type="NCBI Taxonomy" id="221518"/>
    <lineage>
        <taxon>Eukaryota</taxon>
        <taxon>Sar</taxon>
        <taxon>Stramenopiles</taxon>
        <taxon>Oomycota</taxon>
        <taxon>Peronosporomycetes</taxon>
        <taxon>Peronosporales</taxon>
        <taxon>Peronosporaceae</taxon>
        <taxon>Phytophthora</taxon>
    </lineage>
</organism>
<name>A0A8T1VG71_9STRA</name>
<comment type="caution">
    <text evidence="7">The sequence shown here is derived from an EMBL/GenBank/DDBJ whole genome shotgun (WGS) entry which is preliminary data.</text>
</comment>
<feature type="compositionally biased region" description="Basic and acidic residues" evidence="6">
    <location>
        <begin position="57"/>
        <end position="68"/>
    </location>
</feature>
<evidence type="ECO:0000256" key="2">
    <source>
        <dbReference type="ARBA" id="ARBA00010400"/>
    </source>
</evidence>
<dbReference type="EMBL" id="JAGDFM010000303">
    <property type="protein sequence ID" value="KAG7380252.1"/>
    <property type="molecule type" value="Genomic_DNA"/>
</dbReference>
<feature type="signal peptide" evidence="5">
    <location>
        <begin position="1"/>
        <end position="19"/>
    </location>
</feature>
<dbReference type="Pfam" id="PF16810">
    <property type="entry name" value="RXLR"/>
    <property type="match status" value="1"/>
</dbReference>
<feature type="compositionally biased region" description="Low complexity" evidence="6">
    <location>
        <begin position="79"/>
        <end position="88"/>
    </location>
</feature>
<dbReference type="Proteomes" id="UP000694044">
    <property type="component" value="Unassembled WGS sequence"/>
</dbReference>
<keyword evidence="4 5" id="KW-0732">Signal</keyword>
<protein>
    <recommendedName>
        <fullName evidence="5">RxLR effector protein</fullName>
    </recommendedName>
</protein>
<comment type="subcellular location">
    <subcellularLocation>
        <location evidence="1 5">Secreted</location>
    </subcellularLocation>
</comment>
<gene>
    <name evidence="7" type="ORF">PHYPSEUDO_007604</name>
</gene>
<evidence type="ECO:0000313" key="8">
    <source>
        <dbReference type="Proteomes" id="UP000694044"/>
    </source>
</evidence>
<dbReference type="InterPro" id="IPR031825">
    <property type="entry name" value="RXLR"/>
</dbReference>
<feature type="compositionally biased region" description="Polar residues" evidence="6">
    <location>
        <begin position="21"/>
        <end position="45"/>
    </location>
</feature>
<evidence type="ECO:0000256" key="4">
    <source>
        <dbReference type="ARBA" id="ARBA00022729"/>
    </source>
</evidence>
<comment type="domain">
    <text evidence="5">The RxLR-dEER motif acts to carry the protein into the host cell cytoplasm through binding to cell surface phosphatidylinositol-3-phosphate.</text>
</comment>
<comment type="similarity">
    <text evidence="2 5">Belongs to the RxLR effector family.</text>
</comment>
<evidence type="ECO:0000256" key="1">
    <source>
        <dbReference type="ARBA" id="ARBA00004613"/>
    </source>
</evidence>
<evidence type="ECO:0000256" key="3">
    <source>
        <dbReference type="ARBA" id="ARBA00022525"/>
    </source>
</evidence>
<reference evidence="7" key="1">
    <citation type="submission" date="2021-02" db="EMBL/GenBank/DDBJ databases">
        <authorList>
            <person name="Palmer J.M."/>
        </authorList>
    </citation>
    <scope>NUCLEOTIDE SEQUENCE</scope>
    <source>
        <strain evidence="7">SCRP734</strain>
    </source>
</reference>
<evidence type="ECO:0000256" key="5">
    <source>
        <dbReference type="RuleBase" id="RU367124"/>
    </source>
</evidence>